<dbReference type="EMBL" id="JBGFUD010000164">
    <property type="protein sequence ID" value="MFH4973855.1"/>
    <property type="molecule type" value="Genomic_DNA"/>
</dbReference>
<evidence type="ECO:0000256" key="7">
    <source>
        <dbReference type="ARBA" id="ARBA00023146"/>
    </source>
</evidence>
<evidence type="ECO:0000259" key="11">
    <source>
        <dbReference type="Pfam" id="PF03950"/>
    </source>
</evidence>
<proteinExistence type="inferred from homology"/>
<comment type="catalytic activity">
    <reaction evidence="8">
        <text>tRNA(Gln) + L-glutamine + ATP = L-glutaminyl-tRNA(Gln) + AMP + diphosphate</text>
        <dbReference type="Rhea" id="RHEA:20121"/>
        <dbReference type="Rhea" id="RHEA-COMP:9662"/>
        <dbReference type="Rhea" id="RHEA-COMP:9681"/>
        <dbReference type="ChEBI" id="CHEBI:30616"/>
        <dbReference type="ChEBI" id="CHEBI:33019"/>
        <dbReference type="ChEBI" id="CHEBI:58359"/>
        <dbReference type="ChEBI" id="CHEBI:78442"/>
        <dbReference type="ChEBI" id="CHEBI:78521"/>
        <dbReference type="ChEBI" id="CHEBI:456215"/>
        <dbReference type="EC" id="6.1.1.18"/>
    </reaction>
</comment>
<dbReference type="PANTHER" id="PTHR43097">
    <property type="entry name" value="GLUTAMINE-TRNA LIGASE"/>
    <property type="match status" value="1"/>
</dbReference>
<keyword evidence="7 9" id="KW-0030">Aminoacyl-tRNA synthetase</keyword>
<evidence type="ECO:0000256" key="2">
    <source>
        <dbReference type="ARBA" id="ARBA00012836"/>
    </source>
</evidence>
<dbReference type="Gene3D" id="3.40.50.620">
    <property type="entry name" value="HUPs"/>
    <property type="match status" value="1"/>
</dbReference>
<dbReference type="GO" id="GO:0005524">
    <property type="term" value="F:ATP binding"/>
    <property type="evidence" value="ECO:0007669"/>
    <property type="project" value="UniProtKB-KW"/>
</dbReference>
<keyword evidence="4 9" id="KW-0547">Nucleotide-binding</keyword>
<organism evidence="12 13">
    <name type="scientific">Gnathostoma spinigerum</name>
    <dbReference type="NCBI Taxonomy" id="75299"/>
    <lineage>
        <taxon>Eukaryota</taxon>
        <taxon>Metazoa</taxon>
        <taxon>Ecdysozoa</taxon>
        <taxon>Nematoda</taxon>
        <taxon>Chromadorea</taxon>
        <taxon>Rhabditida</taxon>
        <taxon>Spirurina</taxon>
        <taxon>Gnathostomatomorpha</taxon>
        <taxon>Gnathostomatoidea</taxon>
        <taxon>Gnathostomatidae</taxon>
        <taxon>Gnathostoma</taxon>
    </lineage>
</organism>
<dbReference type="AlphaFoldDB" id="A0ABD6E3A8"/>
<evidence type="ECO:0000313" key="12">
    <source>
        <dbReference type="EMBL" id="MFH4973855.1"/>
    </source>
</evidence>
<dbReference type="NCBIfam" id="TIGR00440">
    <property type="entry name" value="glnS"/>
    <property type="match status" value="1"/>
</dbReference>
<dbReference type="FunFam" id="2.40.240.10:FF:000007">
    <property type="entry name" value="Glutamine--tRNA ligase"/>
    <property type="match status" value="1"/>
</dbReference>
<name>A0ABD6E3A8_9BILA</name>
<dbReference type="InterPro" id="IPR011035">
    <property type="entry name" value="Ribosomal_bL25/Gln-tRNA_synth"/>
</dbReference>
<dbReference type="InterPro" id="IPR020058">
    <property type="entry name" value="Glu/Gln-tRNA-synth_Ib_cat-dom"/>
</dbReference>
<sequence>MYSMLAVYCTTSGYSCVLQVRTRFPPEPNGILHIGHAKAININFGYAKAHGGLCYLRYDDTNPEKEEEKFVASIRDIIGWLGYTPAQVTHSSDYFDQLYKWAVELITKDLAYVCHQKVEEMRGFDVKPSPWRNRPVEESLQLFEDMRRGKFDEGEATLRLKTVLEEGKLDPVAYRIKYTAHHRTGNKWCIYPTYDFTHCLCDSIENITHSLCTKEFQSRRSSYYWLCNALNIYCPVQWEYGRLNVYYAVVSKRKIKALIDNRIVSDWDDPRLFTLTALRRRGIPPEAINSFVAGLGLTTAQMIVDPHMLDAYTREYLNTHAPRTMVVLEPLKLTITNYEDLHLPSRIEVPDFPSNPEDKKKHTVSFSQIVYIETSDYREDTEDKGYRRLTKLQPVGLKYVGLSLSVIKEVKNSDNRVAELVVKADRLTEENKPKAFIHWVSEPATCEVRLYDQL</sequence>
<accession>A0ABD6E3A8</accession>
<dbReference type="PANTHER" id="PTHR43097:SF4">
    <property type="entry name" value="GLUTAMINE--TRNA LIGASE"/>
    <property type="match status" value="1"/>
</dbReference>
<evidence type="ECO:0000256" key="1">
    <source>
        <dbReference type="ARBA" id="ARBA00005594"/>
    </source>
</evidence>
<dbReference type="SUPFAM" id="SSF52374">
    <property type="entry name" value="Nucleotidylyl transferase"/>
    <property type="match status" value="1"/>
</dbReference>
<dbReference type="EC" id="6.1.1.18" evidence="2"/>
<dbReference type="CDD" id="cd00807">
    <property type="entry name" value="GlnRS_core"/>
    <property type="match status" value="1"/>
</dbReference>
<dbReference type="GO" id="GO:0004819">
    <property type="term" value="F:glutamine-tRNA ligase activity"/>
    <property type="evidence" value="ECO:0007669"/>
    <property type="project" value="UniProtKB-EC"/>
</dbReference>
<dbReference type="InterPro" id="IPR001412">
    <property type="entry name" value="aa-tRNA-synth_I_CS"/>
</dbReference>
<dbReference type="PROSITE" id="PS00178">
    <property type="entry name" value="AA_TRNA_LIGASE_I"/>
    <property type="match status" value="1"/>
</dbReference>
<dbReference type="Gene3D" id="2.40.240.10">
    <property type="entry name" value="Ribosomal Protein L25, Chain P"/>
    <property type="match status" value="1"/>
</dbReference>
<keyword evidence="3 9" id="KW-0436">Ligase</keyword>
<keyword evidence="5 9" id="KW-0067">ATP-binding</keyword>
<evidence type="ECO:0000256" key="4">
    <source>
        <dbReference type="ARBA" id="ARBA00022741"/>
    </source>
</evidence>
<feature type="domain" description="Glutamyl/glutaminyl-tRNA synthetase class Ib anti-codon binding" evidence="11">
    <location>
        <begin position="321"/>
        <end position="423"/>
    </location>
</feature>
<dbReference type="PRINTS" id="PR00987">
    <property type="entry name" value="TRNASYNTHGLU"/>
</dbReference>
<dbReference type="InterPro" id="IPR000924">
    <property type="entry name" value="Glu/Gln-tRNA-synth"/>
</dbReference>
<feature type="domain" description="Glutamyl/glutaminyl-tRNA synthetase class Ib catalytic" evidence="10">
    <location>
        <begin position="19"/>
        <end position="318"/>
    </location>
</feature>
<dbReference type="InterPro" id="IPR020059">
    <property type="entry name" value="Glu/Gln-tRNA-synth_Ib_codon-bd"/>
</dbReference>
<evidence type="ECO:0000259" key="10">
    <source>
        <dbReference type="Pfam" id="PF00749"/>
    </source>
</evidence>
<dbReference type="Proteomes" id="UP001608902">
    <property type="component" value="Unassembled WGS sequence"/>
</dbReference>
<dbReference type="Pfam" id="PF00749">
    <property type="entry name" value="tRNA-synt_1c"/>
    <property type="match status" value="1"/>
</dbReference>
<evidence type="ECO:0000256" key="6">
    <source>
        <dbReference type="ARBA" id="ARBA00022917"/>
    </source>
</evidence>
<evidence type="ECO:0000256" key="3">
    <source>
        <dbReference type="ARBA" id="ARBA00022598"/>
    </source>
</evidence>
<keyword evidence="6 9" id="KW-0648">Protein biosynthesis</keyword>
<evidence type="ECO:0000256" key="9">
    <source>
        <dbReference type="RuleBase" id="RU363037"/>
    </source>
</evidence>
<evidence type="ECO:0000256" key="5">
    <source>
        <dbReference type="ARBA" id="ARBA00022840"/>
    </source>
</evidence>
<comment type="caution">
    <text evidence="12">The sequence shown here is derived from an EMBL/GenBank/DDBJ whole genome shotgun (WGS) entry which is preliminary data.</text>
</comment>
<protein>
    <recommendedName>
        <fullName evidence="2">glutamine--tRNA ligase</fullName>
        <ecNumber evidence="2">6.1.1.18</ecNumber>
    </recommendedName>
</protein>
<dbReference type="Pfam" id="PF03950">
    <property type="entry name" value="tRNA-synt_1c_C"/>
    <property type="match status" value="1"/>
</dbReference>
<gene>
    <name evidence="12" type="ORF">AB6A40_000564</name>
</gene>
<dbReference type="GO" id="GO:0017101">
    <property type="term" value="C:aminoacyl-tRNA synthetase multienzyme complex"/>
    <property type="evidence" value="ECO:0007669"/>
    <property type="project" value="UniProtKB-ARBA"/>
</dbReference>
<dbReference type="FunFam" id="3.40.50.620:FF:000037">
    <property type="entry name" value="Glutamine--tRNA ligase cytoplasmic"/>
    <property type="match status" value="1"/>
</dbReference>
<keyword evidence="13" id="KW-1185">Reference proteome</keyword>
<dbReference type="InterPro" id="IPR004514">
    <property type="entry name" value="Gln-tRNA-synth"/>
</dbReference>
<dbReference type="InterPro" id="IPR014729">
    <property type="entry name" value="Rossmann-like_a/b/a_fold"/>
</dbReference>
<comment type="similarity">
    <text evidence="1 9">Belongs to the class-I aminoacyl-tRNA synthetase family.</text>
</comment>
<evidence type="ECO:0000256" key="8">
    <source>
        <dbReference type="ARBA" id="ARBA00048270"/>
    </source>
</evidence>
<dbReference type="InterPro" id="IPR020056">
    <property type="entry name" value="Rbsml_bL25/Gln-tRNA_synth_N"/>
</dbReference>
<reference evidence="12 13" key="1">
    <citation type="submission" date="2024-08" db="EMBL/GenBank/DDBJ databases">
        <title>Gnathostoma spinigerum genome.</title>
        <authorList>
            <person name="Gonzalez-Bertolin B."/>
            <person name="Monzon S."/>
            <person name="Zaballos A."/>
            <person name="Jimenez P."/>
            <person name="Dekumyoy P."/>
            <person name="Varona S."/>
            <person name="Cuesta I."/>
            <person name="Sumanam S."/>
            <person name="Adisakwattana P."/>
            <person name="Gasser R.B."/>
            <person name="Hernandez-Gonzalez A."/>
            <person name="Young N.D."/>
            <person name="Perteguer M.J."/>
        </authorList>
    </citation>
    <scope>NUCLEOTIDE SEQUENCE [LARGE SCALE GENOMIC DNA]</scope>
    <source>
        <strain evidence="12">AL3</strain>
        <tissue evidence="12">Liver</tissue>
    </source>
</reference>
<dbReference type="SUPFAM" id="SSF50715">
    <property type="entry name" value="Ribosomal protein L25-like"/>
    <property type="match status" value="1"/>
</dbReference>
<dbReference type="InterPro" id="IPR050132">
    <property type="entry name" value="Gln/Glu-tRNA_Ligase"/>
</dbReference>
<dbReference type="GO" id="GO:0006412">
    <property type="term" value="P:translation"/>
    <property type="evidence" value="ECO:0007669"/>
    <property type="project" value="UniProtKB-KW"/>
</dbReference>
<evidence type="ECO:0000313" key="13">
    <source>
        <dbReference type="Proteomes" id="UP001608902"/>
    </source>
</evidence>